<gene>
    <name evidence="1" type="ORF">NDI56_02530</name>
</gene>
<protein>
    <submittedName>
        <fullName evidence="1">Gar1/Naf1 family protein</fullName>
    </submittedName>
</protein>
<reference evidence="1 2" key="1">
    <citation type="submission" date="2022-06" db="EMBL/GenBank/DDBJ databases">
        <title>Haloarcula sp. a new haloarchaeum isolate from saline soil.</title>
        <authorList>
            <person name="Strakova D."/>
            <person name="Galisteo C."/>
            <person name="Sanchez-Porro C."/>
            <person name="Ventosa A."/>
        </authorList>
    </citation>
    <scope>NUCLEOTIDE SEQUENCE [LARGE SCALE GENOMIC DNA]</scope>
    <source>
        <strain evidence="1 2">S1CR25-12</strain>
    </source>
</reference>
<dbReference type="Proteomes" id="UP001259659">
    <property type="component" value="Unassembled WGS sequence"/>
</dbReference>
<dbReference type="EMBL" id="JAMQON010000001">
    <property type="protein sequence ID" value="MDS0258283.1"/>
    <property type="molecule type" value="Genomic_DNA"/>
</dbReference>
<dbReference type="RefSeq" id="WP_310917843.1">
    <property type="nucleotide sequence ID" value="NZ_JAMQON010000001.1"/>
</dbReference>
<dbReference type="InterPro" id="IPR007504">
    <property type="entry name" value="H/ACA_rnp_Gar1/Naf1"/>
</dbReference>
<evidence type="ECO:0000313" key="2">
    <source>
        <dbReference type="Proteomes" id="UP001259659"/>
    </source>
</evidence>
<dbReference type="InterPro" id="IPR038664">
    <property type="entry name" value="Gar1/Naf1_Cbf5-bd_sf"/>
</dbReference>
<organism evidence="1 2">
    <name type="scientific">Haloarcula saliterrae</name>
    <dbReference type="NCBI Taxonomy" id="2950534"/>
    <lineage>
        <taxon>Archaea</taxon>
        <taxon>Methanobacteriati</taxon>
        <taxon>Methanobacteriota</taxon>
        <taxon>Stenosarchaea group</taxon>
        <taxon>Halobacteria</taxon>
        <taxon>Halobacteriales</taxon>
        <taxon>Haloarculaceae</taxon>
        <taxon>Haloarcula</taxon>
    </lineage>
</organism>
<dbReference type="InterPro" id="IPR009000">
    <property type="entry name" value="Transl_B-barrel_sf"/>
</dbReference>
<name>A0ABU2F7P4_9EURY</name>
<dbReference type="Gene3D" id="2.40.10.230">
    <property type="entry name" value="Probable tRNA pseudouridine synthase domain"/>
    <property type="match status" value="1"/>
</dbReference>
<dbReference type="NCBIfam" id="NF009628">
    <property type="entry name" value="PRK13149.1-2"/>
    <property type="match status" value="1"/>
</dbReference>
<sequence length="75" mass="7939">MRRVGSVERLAQGLAVVRSADEEFAAIGTRLVDDELRTVGKVVDVFGPVDSPYMAVSPGSSVHLPAVLGSPLYAR</sequence>
<proteinExistence type="predicted"/>
<accession>A0ABU2F7P4</accession>
<dbReference type="Pfam" id="PF04410">
    <property type="entry name" value="Gar1"/>
    <property type="match status" value="1"/>
</dbReference>
<evidence type="ECO:0000313" key="1">
    <source>
        <dbReference type="EMBL" id="MDS0258283.1"/>
    </source>
</evidence>
<keyword evidence="2" id="KW-1185">Reference proteome</keyword>
<dbReference type="SUPFAM" id="SSF50447">
    <property type="entry name" value="Translation proteins"/>
    <property type="match status" value="1"/>
</dbReference>
<comment type="caution">
    <text evidence="1">The sequence shown here is derived from an EMBL/GenBank/DDBJ whole genome shotgun (WGS) entry which is preliminary data.</text>
</comment>